<dbReference type="Proteomes" id="UP000221580">
    <property type="component" value="Unassembled WGS sequence"/>
</dbReference>
<dbReference type="Pfam" id="PF10109">
    <property type="entry name" value="Phage_TAC_7"/>
    <property type="match status" value="1"/>
</dbReference>
<reference evidence="2 3" key="2">
    <citation type="submission" date="2017-10" db="EMBL/GenBank/DDBJ databases">
        <title>Bacterial endophytes that colonize and modify switchgrass growth.</title>
        <authorList>
            <person name="Debolt S."/>
        </authorList>
    </citation>
    <scope>NUCLEOTIDE SEQUENCE [LARGE SCALE GENOMIC DNA]</scope>
    <source>
        <strain evidence="2 3">A2-S9</strain>
    </source>
</reference>
<evidence type="ECO:0000256" key="1">
    <source>
        <dbReference type="SAM" id="MobiDB-lite"/>
    </source>
</evidence>
<evidence type="ECO:0000313" key="2">
    <source>
        <dbReference type="EMBL" id="PFG60229.1"/>
    </source>
</evidence>
<feature type="region of interest" description="Disordered" evidence="1">
    <location>
        <begin position="1"/>
        <end position="33"/>
    </location>
</feature>
<comment type="caution">
    <text evidence="2">The sequence shown here is derived from an EMBL/GenBank/DDBJ whole genome shotgun (WGS) entry which is preliminary data.</text>
</comment>
<dbReference type="AlphaFoldDB" id="A0A7Z1GMV0"/>
<name>A0A7Z1GMV0_9PSED</name>
<dbReference type="EMBL" id="PDJN01000003">
    <property type="protein sequence ID" value="PFG60229.1"/>
    <property type="molecule type" value="Genomic_DNA"/>
</dbReference>
<evidence type="ECO:0000313" key="3">
    <source>
        <dbReference type="Proteomes" id="UP000221580"/>
    </source>
</evidence>
<accession>A0A7Z1GMV0</accession>
<feature type="compositionally biased region" description="Low complexity" evidence="1">
    <location>
        <begin position="12"/>
        <end position="21"/>
    </location>
</feature>
<feature type="compositionally biased region" description="Basic and acidic residues" evidence="1">
    <location>
        <begin position="1"/>
        <end position="11"/>
    </location>
</feature>
<proteinExistence type="predicted"/>
<organism evidence="2 3">
    <name type="scientific">Pseudomonas poae</name>
    <dbReference type="NCBI Taxonomy" id="200451"/>
    <lineage>
        <taxon>Bacteria</taxon>
        <taxon>Pseudomonadati</taxon>
        <taxon>Pseudomonadota</taxon>
        <taxon>Gammaproteobacteria</taxon>
        <taxon>Pseudomonadales</taxon>
        <taxon>Pseudomonadaceae</taxon>
        <taxon>Pseudomonas</taxon>
    </lineage>
</organism>
<reference evidence="2 3" key="1">
    <citation type="submission" date="2017-09" db="EMBL/GenBank/DDBJ databases">
        <authorList>
            <person name="DeBolt S."/>
            <person name="Huntemann M."/>
            <person name="Clum A."/>
            <person name="Pillay M."/>
            <person name="Palaniappan K."/>
            <person name="Varghese N."/>
            <person name="Mikhailova N."/>
            <person name="Stamatis D."/>
            <person name="Reddy T."/>
            <person name="Daum C."/>
            <person name="Shapiro N."/>
            <person name="Ivanova N."/>
            <person name="Kyrpides N."/>
            <person name="Woyke T."/>
        </authorList>
    </citation>
    <scope>NUCLEOTIDE SEQUENCE [LARGE SCALE GENOMIC DNA]</scope>
    <source>
        <strain evidence="2 3">A2-S9</strain>
    </source>
</reference>
<gene>
    <name evidence="2" type="ORF">DM05_4935</name>
</gene>
<sequence>MQTPEAKHDDSATAAAAAPAPTKNPNEEVINLDTPIIRGEQKIDQVTLRKPMSGELRGVTLSDLAQMDVLALRKVLPRISTPSLTDIEVGRMDPADLFQCGLAIAGFLLQKSAKEAVLVA</sequence>
<protein>
    <submittedName>
        <fullName evidence="2">Tail assembly chaperone E/41/14-like protein</fullName>
    </submittedName>
</protein>
<dbReference type="RefSeq" id="WP_098480566.1">
    <property type="nucleotide sequence ID" value="NZ_PDJN01000003.1"/>
</dbReference>
<dbReference type="InterPro" id="IPR019289">
    <property type="entry name" value="Phage_tail_E/E"/>
</dbReference>